<dbReference type="CDD" id="cd16936">
    <property type="entry name" value="HATPase_RsbW-like"/>
    <property type="match status" value="1"/>
</dbReference>
<keyword evidence="2" id="KW-0067">ATP-binding</keyword>
<evidence type="ECO:0000259" key="1">
    <source>
        <dbReference type="PROSITE" id="PS50801"/>
    </source>
</evidence>
<dbReference type="Gene3D" id="3.30.750.24">
    <property type="entry name" value="STAS domain"/>
    <property type="match status" value="1"/>
</dbReference>
<dbReference type="SUPFAM" id="SSF55874">
    <property type="entry name" value="ATPase domain of HSP90 chaperone/DNA topoisomerase II/histidine kinase"/>
    <property type="match status" value="1"/>
</dbReference>
<dbReference type="InterPro" id="IPR002645">
    <property type="entry name" value="STAS_dom"/>
</dbReference>
<proteinExistence type="predicted"/>
<dbReference type="PANTHER" id="PTHR35526">
    <property type="entry name" value="ANTI-SIGMA-F FACTOR RSBW-RELATED"/>
    <property type="match status" value="1"/>
</dbReference>
<dbReference type="Proteomes" id="UP001304298">
    <property type="component" value="Unassembled WGS sequence"/>
</dbReference>
<dbReference type="InterPro" id="IPR050267">
    <property type="entry name" value="Anti-sigma-factor_SerPK"/>
</dbReference>
<accession>A0ABU5RCE6</accession>
<protein>
    <submittedName>
        <fullName evidence="2">ATP-binding protein</fullName>
    </submittedName>
</protein>
<dbReference type="Gene3D" id="3.30.565.10">
    <property type="entry name" value="Histidine kinase-like ATPase, C-terminal domain"/>
    <property type="match status" value="1"/>
</dbReference>
<name>A0ABU5RCE6_9PSEU</name>
<dbReference type="EMBL" id="JAYFSI010000006">
    <property type="protein sequence ID" value="MEA5363309.1"/>
    <property type="molecule type" value="Genomic_DNA"/>
</dbReference>
<evidence type="ECO:0000313" key="3">
    <source>
        <dbReference type="Proteomes" id="UP001304298"/>
    </source>
</evidence>
<dbReference type="PROSITE" id="PS50801">
    <property type="entry name" value="STAS"/>
    <property type="match status" value="1"/>
</dbReference>
<dbReference type="GO" id="GO:0005524">
    <property type="term" value="F:ATP binding"/>
    <property type="evidence" value="ECO:0007669"/>
    <property type="project" value="UniProtKB-KW"/>
</dbReference>
<organism evidence="2 3">
    <name type="scientific">Amycolatopsis heterodermiae</name>
    <dbReference type="NCBI Taxonomy" id="3110235"/>
    <lineage>
        <taxon>Bacteria</taxon>
        <taxon>Bacillati</taxon>
        <taxon>Actinomycetota</taxon>
        <taxon>Actinomycetes</taxon>
        <taxon>Pseudonocardiales</taxon>
        <taxon>Pseudonocardiaceae</taxon>
        <taxon>Amycolatopsis</taxon>
    </lineage>
</organism>
<reference evidence="2 3" key="1">
    <citation type="submission" date="2023-12" db="EMBL/GenBank/DDBJ databases">
        <title>Amycolatopsis sp. V23-08.</title>
        <authorList>
            <person name="Somphong A."/>
        </authorList>
    </citation>
    <scope>NUCLEOTIDE SEQUENCE [LARGE SCALE GENOMIC DNA]</scope>
    <source>
        <strain evidence="2 3">V23-08</strain>
    </source>
</reference>
<dbReference type="SUPFAM" id="SSF52091">
    <property type="entry name" value="SpoIIaa-like"/>
    <property type="match status" value="1"/>
</dbReference>
<keyword evidence="2" id="KW-0547">Nucleotide-binding</keyword>
<sequence>MTGEGAAVSLVPVHRPGSTVVTVTGTLDLHSYPDLRDGLLKIATDAPDGVIADIEGLRIRDASLASVFSVIAMRISDWPGIPFSLVSRRPEHLELFESRVIDRFVAVHAGVGEAEAARDCPRRRRAVQLLAPTVGASALAREFVSRVCAQWDVPEYEEDGRLVATELVENTIRHTVSAPRLRLELRRGLFTIAVGDDDPHPAVLHERLNPGEAGIGLRLVAQVARVWGCSRSWSGGKVVWAVLTRRGRPASPHG</sequence>
<evidence type="ECO:0000313" key="2">
    <source>
        <dbReference type="EMBL" id="MEA5363309.1"/>
    </source>
</evidence>
<dbReference type="InterPro" id="IPR036890">
    <property type="entry name" value="HATPase_C_sf"/>
</dbReference>
<dbReference type="PANTHER" id="PTHR35526:SF3">
    <property type="entry name" value="ANTI-SIGMA-F FACTOR RSBW"/>
    <property type="match status" value="1"/>
</dbReference>
<dbReference type="InterPro" id="IPR036513">
    <property type="entry name" value="STAS_dom_sf"/>
</dbReference>
<gene>
    <name evidence="2" type="ORF">VA596_27510</name>
</gene>
<keyword evidence="3" id="KW-1185">Reference proteome</keyword>
<dbReference type="RefSeq" id="WP_323331058.1">
    <property type="nucleotide sequence ID" value="NZ_JAYFSI010000006.1"/>
</dbReference>
<comment type="caution">
    <text evidence="2">The sequence shown here is derived from an EMBL/GenBank/DDBJ whole genome shotgun (WGS) entry which is preliminary data.</text>
</comment>
<feature type="domain" description="STAS" evidence="1">
    <location>
        <begin position="16"/>
        <end position="97"/>
    </location>
</feature>